<dbReference type="InterPro" id="IPR004522">
    <property type="entry name" value="Asn-tRNA-ligase"/>
</dbReference>
<feature type="compositionally biased region" description="Polar residues" evidence="9">
    <location>
        <begin position="110"/>
        <end position="137"/>
    </location>
</feature>
<dbReference type="GO" id="GO:0006421">
    <property type="term" value="P:asparaginyl-tRNA aminoacylation"/>
    <property type="evidence" value="ECO:0007669"/>
    <property type="project" value="InterPro"/>
</dbReference>
<dbReference type="InterPro" id="IPR004364">
    <property type="entry name" value="Aa-tRNA-synt_II"/>
</dbReference>
<evidence type="ECO:0000256" key="7">
    <source>
        <dbReference type="ARBA" id="ARBA00023146"/>
    </source>
</evidence>
<proteinExistence type="inferred from homology"/>
<evidence type="ECO:0000256" key="1">
    <source>
        <dbReference type="ARBA" id="ARBA00008226"/>
    </source>
</evidence>
<name>A0A5N5NS12_9ROSI</name>
<keyword evidence="3" id="KW-0436">Ligase</keyword>
<sequence>MPRKEYPTPLSDYFFLSPPCQPLHHSLPSQFSYNIVSTSLSVSCLIQFTLFLFSLNPNMASQESIIAPQEPKITSQEPKTMSEEPKTTSQESKLASEESNLISQEPKMISQVSKSASQEPNTPSQEPETTASSNLPSKYSDRVVLKTILEPSDGRGRLAGDRVVVGGWVKSSKQGNKEAAVPEPQKQTTDASNVSPRHKDVSCVEIFQSRIPIFRSIAKIFGGGGSSHPVREKLEPAIPGPPPPSVAYLLVSDGSCVASLKVVVDASIAPLSQLLPIGTCLLVEGVLEKPSMQEKHRIELKAERILHIGTVGQDQYPLSKKRLPFETLRDCSHFRPRTTTVASVTRIRSALTFATHTFFHDKGFLDVHVPIITTTDGEGVSEKFQVTTVFGKDGRQKDSGGVTLEVIKDAVIQKSNLVEELKRSESNREALDSAIMDLRKTNQLASQLEAKEKRTNQLRTFFYGDFFSQQTYLSVSGLLHLESYACALGNVFSFGPRFRADRKESAERVAEMWMVEVQMAFSQLEDAMNCADEYFKFLCKWVVENCSEDMNFMSKRVDKSRSSRLASMVSSSIEKISYMEALEKVADIFGIKQEWGIALTPEHLSYLAEAVYNNPVIIYNYPKEHKPFYVRLNDDGKTAAAFDLVVPKTGTIISGSQSEERIEMLDARIEELHLPREQYDWYLDLRKHGTVEHSGFSLGFDLMVLFTTGLPDVRDVIPFPRSYLKANN</sequence>
<dbReference type="NCBIfam" id="TIGR00457">
    <property type="entry name" value="asnS"/>
    <property type="match status" value="1"/>
</dbReference>
<evidence type="ECO:0000313" key="12">
    <source>
        <dbReference type="Proteomes" id="UP000326939"/>
    </source>
</evidence>
<dbReference type="InterPro" id="IPR045864">
    <property type="entry name" value="aa-tRNA-synth_II/BPL/LPL"/>
</dbReference>
<evidence type="ECO:0000256" key="6">
    <source>
        <dbReference type="ARBA" id="ARBA00022917"/>
    </source>
</evidence>
<dbReference type="GO" id="GO:0004816">
    <property type="term" value="F:asparagine-tRNA ligase activity"/>
    <property type="evidence" value="ECO:0007669"/>
    <property type="project" value="UniProtKB-EC"/>
</dbReference>
<comment type="caution">
    <text evidence="11">The sequence shown here is derived from an EMBL/GenBank/DDBJ whole genome shotgun (WGS) entry which is preliminary data.</text>
</comment>
<keyword evidence="12" id="KW-1185">Reference proteome</keyword>
<dbReference type="SUPFAM" id="SSF55681">
    <property type="entry name" value="Class II aaRS and biotin synthetases"/>
    <property type="match status" value="1"/>
</dbReference>
<dbReference type="Pfam" id="PF00152">
    <property type="entry name" value="tRNA-synt_2"/>
    <property type="match status" value="1"/>
</dbReference>
<dbReference type="AlphaFoldDB" id="A0A5N5NS12"/>
<dbReference type="PANTHER" id="PTHR22594">
    <property type="entry name" value="ASPARTYL/LYSYL-TRNA SYNTHETASE"/>
    <property type="match status" value="1"/>
</dbReference>
<evidence type="ECO:0000313" key="11">
    <source>
        <dbReference type="EMBL" id="KAB5569798.1"/>
    </source>
</evidence>
<accession>A0A5N5NS12</accession>
<gene>
    <name evidence="11" type="ORF">DKX38_003591</name>
</gene>
<dbReference type="EC" id="6.1.1.22" evidence="2"/>
<evidence type="ECO:0000256" key="8">
    <source>
        <dbReference type="SAM" id="Coils"/>
    </source>
</evidence>
<dbReference type="GO" id="GO:0005739">
    <property type="term" value="C:mitochondrion"/>
    <property type="evidence" value="ECO:0007669"/>
    <property type="project" value="TreeGrafter"/>
</dbReference>
<dbReference type="NCBIfam" id="NF003037">
    <property type="entry name" value="PRK03932.1"/>
    <property type="match status" value="1"/>
</dbReference>
<feature type="region of interest" description="Disordered" evidence="9">
    <location>
        <begin position="66"/>
        <end position="137"/>
    </location>
</feature>
<dbReference type="GO" id="GO:0005524">
    <property type="term" value="F:ATP binding"/>
    <property type="evidence" value="ECO:0007669"/>
    <property type="project" value="UniProtKB-KW"/>
</dbReference>
<feature type="compositionally biased region" description="Polar residues" evidence="9">
    <location>
        <begin position="87"/>
        <end position="103"/>
    </location>
</feature>
<evidence type="ECO:0000256" key="5">
    <source>
        <dbReference type="ARBA" id="ARBA00022840"/>
    </source>
</evidence>
<dbReference type="Proteomes" id="UP000326939">
    <property type="component" value="Chromosome 2"/>
</dbReference>
<keyword evidence="6" id="KW-0648">Protein biosynthesis</keyword>
<evidence type="ECO:0000259" key="10">
    <source>
        <dbReference type="Pfam" id="PF00152"/>
    </source>
</evidence>
<reference evidence="12" key="1">
    <citation type="journal article" date="2019" name="Gigascience">
        <title>De novo genome assembly of the endangered Acer yangbiense, a plant species with extremely small populations endemic to Yunnan Province, China.</title>
        <authorList>
            <person name="Yang J."/>
            <person name="Wariss H.M."/>
            <person name="Tao L."/>
            <person name="Zhang R."/>
            <person name="Yun Q."/>
            <person name="Hollingsworth P."/>
            <person name="Dao Z."/>
            <person name="Luo G."/>
            <person name="Guo H."/>
            <person name="Ma Y."/>
            <person name="Sun W."/>
        </authorList>
    </citation>
    <scope>NUCLEOTIDE SEQUENCE [LARGE SCALE GENOMIC DNA]</scope>
    <source>
        <strain evidence="12">cv. br00</strain>
    </source>
</reference>
<dbReference type="EMBL" id="VDCV01000002">
    <property type="protein sequence ID" value="KAB5569798.1"/>
    <property type="molecule type" value="Genomic_DNA"/>
</dbReference>
<feature type="compositionally biased region" description="Polar residues" evidence="9">
    <location>
        <begin position="185"/>
        <end position="195"/>
    </location>
</feature>
<dbReference type="PANTHER" id="PTHR22594:SF36">
    <property type="entry name" value="ASPARAGINE--TRNA LIGASE, CYTOPLASMIC 2"/>
    <property type="match status" value="1"/>
</dbReference>
<feature type="coiled-coil region" evidence="8">
    <location>
        <begin position="407"/>
        <end position="451"/>
    </location>
</feature>
<evidence type="ECO:0000256" key="9">
    <source>
        <dbReference type="SAM" id="MobiDB-lite"/>
    </source>
</evidence>
<evidence type="ECO:0000256" key="4">
    <source>
        <dbReference type="ARBA" id="ARBA00022741"/>
    </source>
</evidence>
<keyword evidence="7" id="KW-0030">Aminoacyl-tRNA synthetase</keyword>
<feature type="domain" description="Aminoacyl-tRNA synthetase class II (D/K/N)" evidence="10">
    <location>
        <begin position="464"/>
        <end position="721"/>
    </location>
</feature>
<comment type="similarity">
    <text evidence="1">Belongs to the class-II aminoacyl-tRNA synthetase family.</text>
</comment>
<protein>
    <recommendedName>
        <fullName evidence="2">asparagine--tRNA ligase</fullName>
        <ecNumber evidence="2">6.1.1.22</ecNumber>
    </recommendedName>
</protein>
<organism evidence="11 12">
    <name type="scientific">Salix brachista</name>
    <dbReference type="NCBI Taxonomy" id="2182728"/>
    <lineage>
        <taxon>Eukaryota</taxon>
        <taxon>Viridiplantae</taxon>
        <taxon>Streptophyta</taxon>
        <taxon>Embryophyta</taxon>
        <taxon>Tracheophyta</taxon>
        <taxon>Spermatophyta</taxon>
        <taxon>Magnoliopsida</taxon>
        <taxon>eudicotyledons</taxon>
        <taxon>Gunneridae</taxon>
        <taxon>Pentapetalae</taxon>
        <taxon>rosids</taxon>
        <taxon>fabids</taxon>
        <taxon>Malpighiales</taxon>
        <taxon>Salicaceae</taxon>
        <taxon>Saliceae</taxon>
        <taxon>Salix</taxon>
    </lineage>
</organism>
<keyword evidence="8" id="KW-0175">Coiled coil</keyword>
<evidence type="ECO:0000256" key="2">
    <source>
        <dbReference type="ARBA" id="ARBA00012816"/>
    </source>
</evidence>
<feature type="region of interest" description="Disordered" evidence="9">
    <location>
        <begin position="169"/>
        <end position="196"/>
    </location>
</feature>
<dbReference type="Gene3D" id="3.30.930.10">
    <property type="entry name" value="Bira Bifunctional Protein, Domain 2"/>
    <property type="match status" value="1"/>
</dbReference>
<keyword evidence="4" id="KW-0547">Nucleotide-binding</keyword>
<keyword evidence="5" id="KW-0067">ATP-binding</keyword>
<evidence type="ECO:0000256" key="3">
    <source>
        <dbReference type="ARBA" id="ARBA00022598"/>
    </source>
</evidence>